<keyword evidence="5" id="KW-1185">Reference proteome</keyword>
<dbReference type="EMBL" id="JAMSHJ010000006">
    <property type="protein sequence ID" value="KAI5399367.1"/>
    <property type="molecule type" value="Genomic_DNA"/>
</dbReference>
<keyword evidence="2" id="KW-0206">Cytoskeleton</keyword>
<reference evidence="4 5" key="1">
    <citation type="journal article" date="2022" name="Nat. Genet.">
        <title>Improved pea reference genome and pan-genome highlight genomic features and evolutionary characteristics.</title>
        <authorList>
            <person name="Yang T."/>
            <person name="Liu R."/>
            <person name="Luo Y."/>
            <person name="Hu S."/>
            <person name="Wang D."/>
            <person name="Wang C."/>
            <person name="Pandey M.K."/>
            <person name="Ge S."/>
            <person name="Xu Q."/>
            <person name="Li N."/>
            <person name="Li G."/>
            <person name="Huang Y."/>
            <person name="Saxena R.K."/>
            <person name="Ji Y."/>
            <person name="Li M."/>
            <person name="Yan X."/>
            <person name="He Y."/>
            <person name="Liu Y."/>
            <person name="Wang X."/>
            <person name="Xiang C."/>
            <person name="Varshney R.K."/>
            <person name="Ding H."/>
            <person name="Gao S."/>
            <person name="Zong X."/>
        </authorList>
    </citation>
    <scope>NUCLEOTIDE SEQUENCE [LARGE SCALE GENOMIC DNA]</scope>
    <source>
        <strain evidence="4 5">cv. Zhongwan 6</strain>
    </source>
</reference>
<comment type="function">
    <text evidence="2">Involved in regulation of actin and microtubule organization. Part of a WAVE complex that activates the Arp2/3 complex.</text>
</comment>
<keyword evidence="2" id="KW-0963">Cytoplasm</keyword>
<evidence type="ECO:0000313" key="5">
    <source>
        <dbReference type="Proteomes" id="UP001058974"/>
    </source>
</evidence>
<dbReference type="GO" id="GO:0030036">
    <property type="term" value="P:actin cytoskeleton organization"/>
    <property type="evidence" value="ECO:0007669"/>
    <property type="project" value="UniProtKB-UniRule"/>
</dbReference>
<evidence type="ECO:0000256" key="3">
    <source>
        <dbReference type="SAM" id="MobiDB-lite"/>
    </source>
</evidence>
<dbReference type="GO" id="GO:2000601">
    <property type="term" value="P:positive regulation of Arp2/3 complex-mediated actin nucleation"/>
    <property type="evidence" value="ECO:0007669"/>
    <property type="project" value="TreeGrafter"/>
</dbReference>
<comment type="subcellular location">
    <subcellularLocation>
        <location evidence="2">Cytoplasm</location>
        <location evidence="2">Cytoskeleton</location>
    </subcellularLocation>
</comment>
<feature type="region of interest" description="Disordered" evidence="3">
    <location>
        <begin position="250"/>
        <end position="283"/>
    </location>
</feature>
<evidence type="ECO:0000256" key="2">
    <source>
        <dbReference type="RuleBase" id="RU367034"/>
    </source>
</evidence>
<dbReference type="GO" id="GO:0034237">
    <property type="term" value="F:protein kinase A regulatory subunit binding"/>
    <property type="evidence" value="ECO:0007669"/>
    <property type="project" value="TreeGrafter"/>
</dbReference>
<name>A0A9D5A6G0_PEA</name>
<gene>
    <name evidence="4" type="ORF">KIW84_064646</name>
</gene>
<accession>A0A9D5A6G0</accession>
<evidence type="ECO:0000313" key="4">
    <source>
        <dbReference type="EMBL" id="KAI5399367.1"/>
    </source>
</evidence>
<comment type="similarity">
    <text evidence="1 2">Belongs to the SCAR/WAVE family.</text>
</comment>
<evidence type="ECO:0000256" key="1">
    <source>
        <dbReference type="ARBA" id="ARBA00006993"/>
    </source>
</evidence>
<dbReference type="GO" id="GO:0003779">
    <property type="term" value="F:actin binding"/>
    <property type="evidence" value="ECO:0007669"/>
    <property type="project" value="UniProtKB-UniRule"/>
</dbReference>
<dbReference type="Gramene" id="Psat06G0464600-T1">
    <property type="protein sequence ID" value="KAI5399367.1"/>
    <property type="gene ID" value="KIW84_064646"/>
</dbReference>
<dbReference type="PANTHER" id="PTHR12902:SF1">
    <property type="entry name" value="WISKOTT-ALDRICH SYNDROME PROTEIN FAMILY MEMBER"/>
    <property type="match status" value="1"/>
</dbReference>
<feature type="region of interest" description="Disordered" evidence="3">
    <location>
        <begin position="132"/>
        <end position="226"/>
    </location>
</feature>
<feature type="compositionally biased region" description="Low complexity" evidence="3">
    <location>
        <begin position="168"/>
        <end position="182"/>
    </location>
</feature>
<organism evidence="4 5">
    <name type="scientific">Pisum sativum</name>
    <name type="common">Garden pea</name>
    <name type="synonym">Lathyrus oleraceus</name>
    <dbReference type="NCBI Taxonomy" id="3888"/>
    <lineage>
        <taxon>Eukaryota</taxon>
        <taxon>Viridiplantae</taxon>
        <taxon>Streptophyta</taxon>
        <taxon>Embryophyta</taxon>
        <taxon>Tracheophyta</taxon>
        <taxon>Spermatophyta</taxon>
        <taxon>Magnoliopsida</taxon>
        <taxon>eudicotyledons</taxon>
        <taxon>Gunneridae</taxon>
        <taxon>Pentapetalae</taxon>
        <taxon>rosids</taxon>
        <taxon>fabids</taxon>
        <taxon>Fabales</taxon>
        <taxon>Fabaceae</taxon>
        <taxon>Papilionoideae</taxon>
        <taxon>50 kb inversion clade</taxon>
        <taxon>NPAAA clade</taxon>
        <taxon>Hologalegina</taxon>
        <taxon>IRL clade</taxon>
        <taxon>Fabeae</taxon>
        <taxon>Lathyrus</taxon>
    </lineage>
</organism>
<dbReference type="AlphaFoldDB" id="A0A9D5A6G0"/>
<dbReference type="GO" id="GO:0005856">
    <property type="term" value="C:cytoskeleton"/>
    <property type="evidence" value="ECO:0007669"/>
    <property type="project" value="UniProtKB-SubCell"/>
</dbReference>
<comment type="caution">
    <text evidence="4">The sequence shown here is derived from an EMBL/GenBank/DDBJ whole genome shotgun (WGS) entry which is preliminary data.</text>
</comment>
<dbReference type="Proteomes" id="UP001058974">
    <property type="component" value="Chromosome 6"/>
</dbReference>
<feature type="compositionally biased region" description="Low complexity" evidence="3">
    <location>
        <begin position="132"/>
        <end position="144"/>
    </location>
</feature>
<dbReference type="InterPro" id="IPR028288">
    <property type="entry name" value="SCAR/WAVE_fam"/>
</dbReference>
<sequence length="283" mass="31428">MITKPASEALKDRLMTENVAEEIAEKLCESVAASEEKPDDNTYSSVNSAISIEDNTLTSQEYRINEQKKIEGSLVRYNSDDVTSKVDNCMDALTTMESELETDDEYKPKKSFLNLKKATNTNNKKRQLQARFSNSQSFGGSSVSDDISSFKQETTEEDIEVKTRLSDSHSTGTSSTSDSNSSFRRDGDENVELQAHFSGSQSTGNSFTSDVNSSSMKGIEGMPSNQLPEIVEFQTADNRKPVMRDDAHVHEEGVFDSRQTNSEPLTSEKMLCSYLEPTKPVET</sequence>
<dbReference type="PANTHER" id="PTHR12902">
    <property type="entry name" value="WASP-1"/>
    <property type="match status" value="1"/>
</dbReference>
<feature type="compositionally biased region" description="Polar residues" evidence="3">
    <location>
        <begin position="197"/>
        <end position="216"/>
    </location>
</feature>
<dbReference type="GO" id="GO:0071933">
    <property type="term" value="F:Arp2/3 complex binding"/>
    <property type="evidence" value="ECO:0007669"/>
    <property type="project" value="TreeGrafter"/>
</dbReference>
<keyword evidence="2" id="KW-0009">Actin-binding</keyword>
<protein>
    <recommendedName>
        <fullName evidence="2">Protein SCAR</fullName>
    </recommendedName>
    <alternativeName>
        <fullName evidence="2">Protein WAVE</fullName>
    </alternativeName>
</protein>
<proteinExistence type="inferred from homology"/>